<dbReference type="EMBL" id="JAIGNK010000001">
    <property type="protein sequence ID" value="MBX7456881.1"/>
    <property type="molecule type" value="Genomic_DNA"/>
</dbReference>
<dbReference type="Proteomes" id="UP000783253">
    <property type="component" value="Unassembled WGS sequence"/>
</dbReference>
<keyword evidence="2" id="KW-1185">Reference proteome</keyword>
<evidence type="ECO:0000313" key="1">
    <source>
        <dbReference type="EMBL" id="MBX7456881.1"/>
    </source>
</evidence>
<reference evidence="1 2" key="1">
    <citation type="submission" date="2021-08" db="EMBL/GenBank/DDBJ databases">
        <title>Comparative Genomics Analysis of the Genus Qipengyuania Reveals Extensive Genetic Diversity and Metabolic Versatility, Including the Description of Fifteen Novel Species.</title>
        <authorList>
            <person name="Liu Y."/>
        </authorList>
    </citation>
    <scope>NUCLEOTIDE SEQUENCE [LARGE SCALE GENOMIC DNA]</scope>
    <source>
        <strain evidence="1 2">1NDH17</strain>
    </source>
</reference>
<organism evidence="1 2">
    <name type="scientific">Qipengyuania polymorpha</name>
    <dbReference type="NCBI Taxonomy" id="2867234"/>
    <lineage>
        <taxon>Bacteria</taxon>
        <taxon>Pseudomonadati</taxon>
        <taxon>Pseudomonadota</taxon>
        <taxon>Alphaproteobacteria</taxon>
        <taxon>Sphingomonadales</taxon>
        <taxon>Erythrobacteraceae</taxon>
        <taxon>Qipengyuania</taxon>
    </lineage>
</organism>
<evidence type="ECO:0000313" key="2">
    <source>
        <dbReference type="Proteomes" id="UP000783253"/>
    </source>
</evidence>
<proteinExistence type="predicted"/>
<name>A0ABS7IXG7_9SPHN</name>
<comment type="caution">
    <text evidence="1">The sequence shown here is derived from an EMBL/GenBank/DDBJ whole genome shotgun (WGS) entry which is preliminary data.</text>
</comment>
<sequence length="144" mass="15002">MTGTFAYAQMASDREILSSEEGALLPPEHWECGIYVEEYEDYLEAGNDPAAWRYAGKRYRSAGDGERYDWREWLEWYEDADCAAAGILDANANTASNAARGAGGGGLGDSKVALGIVAGLVLTGLIAASGGSSDGGGGNNKSPG</sequence>
<gene>
    <name evidence="1" type="ORF">K3152_01340</name>
</gene>
<dbReference type="RefSeq" id="WP_221572303.1">
    <property type="nucleotide sequence ID" value="NZ_JAIGNK010000001.1"/>
</dbReference>
<accession>A0ABS7IXG7</accession>
<protein>
    <submittedName>
        <fullName evidence="1">Uncharacterized protein</fullName>
    </submittedName>
</protein>